<comment type="catalytic activity">
    <reaction evidence="1 9">
        <text>N-(5-phospho-beta-D-ribosyl)anthranilate = 1-(2-carboxyphenylamino)-1-deoxy-D-ribulose 5-phosphate</text>
        <dbReference type="Rhea" id="RHEA:21540"/>
        <dbReference type="ChEBI" id="CHEBI:18277"/>
        <dbReference type="ChEBI" id="CHEBI:58613"/>
        <dbReference type="EC" id="5.3.1.24"/>
    </reaction>
</comment>
<dbReference type="SUPFAM" id="SSF51366">
    <property type="entry name" value="Ribulose-phoshate binding barrel"/>
    <property type="match status" value="1"/>
</dbReference>
<dbReference type="Pfam" id="PF00697">
    <property type="entry name" value="PRAI"/>
    <property type="match status" value="1"/>
</dbReference>
<dbReference type="HAMAP" id="MF_00135">
    <property type="entry name" value="PRAI"/>
    <property type="match status" value="1"/>
</dbReference>
<dbReference type="Proteomes" id="UP000663859">
    <property type="component" value="Unassembled WGS sequence"/>
</dbReference>
<dbReference type="InterPro" id="IPR013785">
    <property type="entry name" value="Aldolase_TIM"/>
</dbReference>
<accession>A0A8J2BQ09</accession>
<dbReference type="Gene3D" id="3.20.20.70">
    <property type="entry name" value="Aldolase class I"/>
    <property type="match status" value="1"/>
</dbReference>
<dbReference type="InterPro" id="IPR011060">
    <property type="entry name" value="RibuloseP-bd_barrel"/>
</dbReference>
<protein>
    <recommendedName>
        <fullName evidence="4 9">N-(5'-phosphoribosyl)anthranilate isomerase</fullName>
        <shortName evidence="9">PRAI</shortName>
        <ecNumber evidence="3 9">5.3.1.24</ecNumber>
    </recommendedName>
</protein>
<evidence type="ECO:0000256" key="9">
    <source>
        <dbReference type="HAMAP-Rule" id="MF_00135"/>
    </source>
</evidence>
<proteinExistence type="inferred from homology"/>
<evidence type="ECO:0000256" key="3">
    <source>
        <dbReference type="ARBA" id="ARBA00012572"/>
    </source>
</evidence>
<keyword evidence="7 9" id="KW-0057">Aromatic amino acid biosynthesis</keyword>
<evidence type="ECO:0000256" key="4">
    <source>
        <dbReference type="ARBA" id="ARBA00022272"/>
    </source>
</evidence>
<evidence type="ECO:0000313" key="12">
    <source>
        <dbReference type="Proteomes" id="UP000663859"/>
    </source>
</evidence>
<dbReference type="EMBL" id="CAJNOB010000001">
    <property type="protein sequence ID" value="CAF0689160.1"/>
    <property type="molecule type" value="Genomic_DNA"/>
</dbReference>
<gene>
    <name evidence="9 11" type="primary">trpF</name>
    <name evidence="11" type="ORF">MPNT_10130</name>
</gene>
<evidence type="ECO:0000256" key="6">
    <source>
        <dbReference type="ARBA" id="ARBA00022822"/>
    </source>
</evidence>
<dbReference type="GO" id="GO:0000162">
    <property type="term" value="P:L-tryptophan biosynthetic process"/>
    <property type="evidence" value="ECO:0007669"/>
    <property type="project" value="UniProtKB-UniRule"/>
</dbReference>
<sequence length="228" mass="25160">MFQVKVCGIRRLEDAELALELGADAVGFVLYPRSPRYLSPIELERLLEKLSHNHSAFVAVGVVVNPKLEELRQWERFLPLGAWQIHGASDTELNAAAVVRLPVLRSLRMPWPESNPLPAACAYVLDSAEIGGTGKTFCWDTVAQLRQRTAKPLILAGGLCPENLWEALERTRPDGVDVSSGVESFPGKKDASRLKAFLSLAREWFSYASRDFAGKGSTGLWERGKGDV</sequence>
<dbReference type="RefSeq" id="WP_174581638.1">
    <property type="nucleotide sequence ID" value="NZ_CAJNOB010000001.1"/>
</dbReference>
<reference evidence="11" key="1">
    <citation type="submission" date="2021-02" db="EMBL/GenBank/DDBJ databases">
        <authorList>
            <person name="Cremers G."/>
            <person name="Picone N."/>
        </authorList>
    </citation>
    <scope>NUCLEOTIDE SEQUENCE</scope>
    <source>
        <strain evidence="11">PQ17</strain>
    </source>
</reference>
<evidence type="ECO:0000259" key="10">
    <source>
        <dbReference type="Pfam" id="PF00697"/>
    </source>
</evidence>
<organism evidence="11 12">
    <name type="scientific">Candidatus Methylacidithermus pantelleriae</name>
    <dbReference type="NCBI Taxonomy" id="2744239"/>
    <lineage>
        <taxon>Bacteria</taxon>
        <taxon>Pseudomonadati</taxon>
        <taxon>Verrucomicrobiota</taxon>
        <taxon>Methylacidiphilae</taxon>
        <taxon>Methylacidiphilales</taxon>
        <taxon>Methylacidiphilaceae</taxon>
        <taxon>Candidatus Methylacidithermus</taxon>
    </lineage>
</organism>
<evidence type="ECO:0000256" key="5">
    <source>
        <dbReference type="ARBA" id="ARBA00022605"/>
    </source>
</evidence>
<evidence type="ECO:0000256" key="1">
    <source>
        <dbReference type="ARBA" id="ARBA00001164"/>
    </source>
</evidence>
<dbReference type="InterPro" id="IPR001240">
    <property type="entry name" value="PRAI_dom"/>
</dbReference>
<dbReference type="EC" id="5.3.1.24" evidence="3 9"/>
<evidence type="ECO:0000256" key="7">
    <source>
        <dbReference type="ARBA" id="ARBA00023141"/>
    </source>
</evidence>
<evidence type="ECO:0000256" key="2">
    <source>
        <dbReference type="ARBA" id="ARBA00004664"/>
    </source>
</evidence>
<comment type="caution">
    <text evidence="11">The sequence shown here is derived from an EMBL/GenBank/DDBJ whole genome shotgun (WGS) entry which is preliminary data.</text>
</comment>
<dbReference type="UniPathway" id="UPA00035">
    <property type="reaction ID" value="UER00042"/>
</dbReference>
<dbReference type="PANTHER" id="PTHR42894">
    <property type="entry name" value="N-(5'-PHOSPHORIBOSYL)ANTHRANILATE ISOMERASE"/>
    <property type="match status" value="1"/>
</dbReference>
<keyword evidence="6 9" id="KW-0822">Tryptophan biosynthesis</keyword>
<name>A0A8J2BQ09_9BACT</name>
<dbReference type="GO" id="GO:0004640">
    <property type="term" value="F:phosphoribosylanthranilate isomerase activity"/>
    <property type="evidence" value="ECO:0007669"/>
    <property type="project" value="UniProtKB-UniRule"/>
</dbReference>
<keyword evidence="12" id="KW-1185">Reference proteome</keyword>
<dbReference type="CDD" id="cd00405">
    <property type="entry name" value="PRAI"/>
    <property type="match status" value="1"/>
</dbReference>
<keyword evidence="5 9" id="KW-0028">Amino-acid biosynthesis</keyword>
<keyword evidence="8 9" id="KW-0413">Isomerase</keyword>
<feature type="domain" description="N-(5'phosphoribosyl) anthranilate isomerase (PRAI)" evidence="10">
    <location>
        <begin position="4"/>
        <end position="198"/>
    </location>
</feature>
<comment type="similarity">
    <text evidence="9">Belongs to the TrpF family.</text>
</comment>
<evidence type="ECO:0000313" key="11">
    <source>
        <dbReference type="EMBL" id="CAF0689160.1"/>
    </source>
</evidence>
<comment type="pathway">
    <text evidence="2 9">Amino-acid biosynthesis; L-tryptophan biosynthesis; L-tryptophan from chorismate: step 3/5.</text>
</comment>
<evidence type="ECO:0000256" key="8">
    <source>
        <dbReference type="ARBA" id="ARBA00023235"/>
    </source>
</evidence>
<dbReference type="PANTHER" id="PTHR42894:SF1">
    <property type="entry name" value="N-(5'-PHOSPHORIBOSYL)ANTHRANILATE ISOMERASE"/>
    <property type="match status" value="1"/>
</dbReference>
<dbReference type="AlphaFoldDB" id="A0A8J2BQ09"/>
<dbReference type="InterPro" id="IPR044643">
    <property type="entry name" value="TrpF_fam"/>
</dbReference>